<dbReference type="InterPro" id="IPR009218">
    <property type="entry name" value="HD_phosphohydro"/>
</dbReference>
<keyword evidence="2" id="KW-1185">Reference proteome</keyword>
<dbReference type="RefSeq" id="WP_084339028.1">
    <property type="nucleotide sequence ID" value="NZ_FNFD01000022.1"/>
</dbReference>
<dbReference type="EMBL" id="FNFD01000022">
    <property type="protein sequence ID" value="SDL47245.1"/>
    <property type="molecule type" value="Genomic_DNA"/>
</dbReference>
<evidence type="ECO:0000313" key="2">
    <source>
        <dbReference type="Proteomes" id="UP000198706"/>
    </source>
</evidence>
<protein>
    <submittedName>
        <fullName evidence="1">Predicted metal-dependent phosphohydrolase, HD superfamily</fullName>
    </submittedName>
</protein>
<dbReference type="SUPFAM" id="SSF109604">
    <property type="entry name" value="HD-domain/PDEase-like"/>
    <property type="match status" value="1"/>
</dbReference>
<organism evidence="1 2">
    <name type="scientific">Pseudomonas indica</name>
    <dbReference type="NCBI Taxonomy" id="137658"/>
    <lineage>
        <taxon>Bacteria</taxon>
        <taxon>Pseudomonadati</taxon>
        <taxon>Pseudomonadota</taxon>
        <taxon>Gammaproteobacteria</taxon>
        <taxon>Pseudomonadales</taxon>
        <taxon>Pseudomonadaceae</taxon>
        <taxon>Pseudomonas</taxon>
    </lineage>
</organism>
<evidence type="ECO:0000313" key="1">
    <source>
        <dbReference type="EMBL" id="SDL47245.1"/>
    </source>
</evidence>
<name>A0A1G9KCU6_9PSED</name>
<dbReference type="STRING" id="137658.SAMN05216186_1223"/>
<dbReference type="AlphaFoldDB" id="A0A1G9KCU6"/>
<gene>
    <name evidence="1" type="ORF">SAMN05216186_1223</name>
</gene>
<dbReference type="PIRSF" id="PIRSF035170">
    <property type="entry name" value="HD_phosphohydro"/>
    <property type="match status" value="1"/>
</dbReference>
<dbReference type="GO" id="GO:0016787">
    <property type="term" value="F:hydrolase activity"/>
    <property type="evidence" value="ECO:0007669"/>
    <property type="project" value="UniProtKB-KW"/>
</dbReference>
<proteinExistence type="predicted"/>
<accession>A0A1G9KCU6</accession>
<dbReference type="Proteomes" id="UP000198706">
    <property type="component" value="Unassembled WGS sequence"/>
</dbReference>
<sequence length="206" mass="23666">MSKLDPTRWDALWKRLGGTAPAGSFAELEAAYGEPQRHYHSDEHIAACLAHFDAWQHLAERPEQVELALWTHDLVYDTRRQDNEAASAERTAAWLRSAGLDQHAEPLRQLILATRHQDIPEDNDAALVVDIDLSILATPPDTYADYERAIRTEYAWVPEPLFKAGRGKILRHLLELPRLYQHAPLAERWERQARENLERTLGRLGR</sequence>
<reference evidence="1 2" key="1">
    <citation type="submission" date="2016-10" db="EMBL/GenBank/DDBJ databases">
        <authorList>
            <person name="de Groot N.N."/>
        </authorList>
    </citation>
    <scope>NUCLEOTIDE SEQUENCE [LARGE SCALE GENOMIC DNA]</scope>
    <source>
        <strain evidence="1 2">JCM 21544</strain>
    </source>
</reference>
<keyword evidence="1" id="KW-0378">Hydrolase</keyword>
<dbReference type="PANTHER" id="PTHR21174">
    <property type="match status" value="1"/>
</dbReference>
<dbReference type="PANTHER" id="PTHR21174:SF0">
    <property type="entry name" value="HD PHOSPHOHYDROLASE FAMILY PROTEIN-RELATED"/>
    <property type="match status" value="1"/>
</dbReference>